<organism evidence="1 2">
    <name type="scientific">candidate division KSB3 bacterium</name>
    <dbReference type="NCBI Taxonomy" id="2044937"/>
    <lineage>
        <taxon>Bacteria</taxon>
        <taxon>candidate division KSB3</taxon>
    </lineage>
</organism>
<evidence type="ECO:0000313" key="2">
    <source>
        <dbReference type="Proteomes" id="UP000649604"/>
    </source>
</evidence>
<comment type="caution">
    <text evidence="1">The sequence shown here is derived from an EMBL/GenBank/DDBJ whole genome shotgun (WGS) entry which is preliminary data.</text>
</comment>
<protein>
    <recommendedName>
        <fullName evidence="3">Sorbosone dehydrogenase</fullName>
    </recommendedName>
</protein>
<dbReference type="AlphaFoldDB" id="A0A9D5Q7D7"/>
<sequence>MNTTTQMKRWSAILWLWSLVLLPGLPGNAQNLTLQQISLPSGFEIQIFAEDVPDARSMSLSPNGTLFVGTRNAGKVYALKDTDQDNR</sequence>
<dbReference type="SUPFAM" id="SSF50952">
    <property type="entry name" value="Soluble quinoprotein glucose dehydrogenase"/>
    <property type="match status" value="1"/>
</dbReference>
<proteinExistence type="predicted"/>
<gene>
    <name evidence="1" type="ORF">GF339_17265</name>
</gene>
<feature type="non-terminal residue" evidence="1">
    <location>
        <position position="87"/>
    </location>
</feature>
<evidence type="ECO:0008006" key="3">
    <source>
        <dbReference type="Google" id="ProtNLM"/>
    </source>
</evidence>
<dbReference type="EMBL" id="WJJP01000564">
    <property type="protein sequence ID" value="MBD3326338.1"/>
    <property type="molecule type" value="Genomic_DNA"/>
</dbReference>
<evidence type="ECO:0000313" key="1">
    <source>
        <dbReference type="EMBL" id="MBD3326338.1"/>
    </source>
</evidence>
<dbReference type="InterPro" id="IPR011041">
    <property type="entry name" value="Quinoprot_gluc/sorb_DH_b-prop"/>
</dbReference>
<name>A0A9D5Q7D7_9BACT</name>
<reference evidence="1" key="1">
    <citation type="submission" date="2019-11" db="EMBL/GenBank/DDBJ databases">
        <title>Microbial mats filling the niche in hypersaline microbial mats.</title>
        <authorList>
            <person name="Wong H.L."/>
            <person name="Macleod F.I."/>
            <person name="White R.A. III"/>
            <person name="Burns B.P."/>
        </authorList>
    </citation>
    <scope>NUCLEOTIDE SEQUENCE</scope>
    <source>
        <strain evidence="1">Rbin_158</strain>
    </source>
</reference>
<dbReference type="Proteomes" id="UP000649604">
    <property type="component" value="Unassembled WGS sequence"/>
</dbReference>
<accession>A0A9D5Q7D7</accession>